<dbReference type="Pfam" id="PF01593">
    <property type="entry name" value="Amino_oxidase"/>
    <property type="match status" value="1"/>
</dbReference>
<dbReference type="RefSeq" id="WP_062794989.1">
    <property type="nucleotide sequence ID" value="NZ_CBCRXS010000007.1"/>
</dbReference>
<proteinExistence type="predicted"/>
<gene>
    <name evidence="2" type="ORF">DFJ75_4274</name>
</gene>
<organism evidence="2 3">
    <name type="scientific">Williamsia marianensis</name>
    <dbReference type="NCBI Taxonomy" id="85044"/>
    <lineage>
        <taxon>Bacteria</taxon>
        <taxon>Bacillati</taxon>
        <taxon>Actinomycetota</taxon>
        <taxon>Actinomycetes</taxon>
        <taxon>Mycobacteriales</taxon>
        <taxon>Nocardiaceae</taxon>
        <taxon>Williamsia</taxon>
    </lineage>
</organism>
<name>A0A495K7V6_WILMA</name>
<dbReference type="EMBL" id="RBKV01000001">
    <property type="protein sequence ID" value="RKR97403.1"/>
    <property type="molecule type" value="Genomic_DNA"/>
</dbReference>
<dbReference type="InterPro" id="IPR036188">
    <property type="entry name" value="FAD/NAD-bd_sf"/>
</dbReference>
<sequence length="595" mass="64890">MDNSGVSRRAVLRGMAMGSAAVAGTAAAGHLGLGQVWAAPPTDRRVAVLGGGIAGLTAAHELAERGYEVTVYERRALGGKARSMDATTMRFGGGRRPLPGEHGFRFFPGFYQAVPDTMRRIPFRGNVNGVRDNLVPALTATGAYNGPEITAPFALDFNAIGLAAHPERLVKSLLGGLIYAPRLPYLDLLGLAQRLLVYFTSCDERRFGQYEYQTFAHFARAENAHPNYLWVISTVTRTLVAAKENIASARTICNMAEAFLLNIINRGSQGYPDMVLNAPTNEAWIDPWVAHLRGMGVRFEMGSTLQSLTTADGRIASARMTDASGRPTEVPADWFVLAVPPEKVVPLLGPDVLELDPSLERISKLFSDWMTGIQFYLDINESIAPGHIGFIESPWRLTGIQQGQFWHGRNIARDYGDGTVRDILSVDISEWNTPGSNGKTAKQCSPEEIARETWHQVVTTQSGRLLLPDKLTDANLKGWFLDPGIGWNPQTRALTNEDPLLINTAGSWDNRPNAGTGIPNLFLAGDYCRSQIDLATMESANEGGRNAANAVLDASGSNASRARLWQHTTIAEFDGARQLDRDRWRAGLPNVLDIP</sequence>
<evidence type="ECO:0000313" key="2">
    <source>
        <dbReference type="EMBL" id="RKR97403.1"/>
    </source>
</evidence>
<evidence type="ECO:0000313" key="3">
    <source>
        <dbReference type="Proteomes" id="UP000274762"/>
    </source>
</evidence>
<dbReference type="GO" id="GO:0016491">
    <property type="term" value="F:oxidoreductase activity"/>
    <property type="evidence" value="ECO:0007669"/>
    <property type="project" value="InterPro"/>
</dbReference>
<dbReference type="InterPro" id="IPR002937">
    <property type="entry name" value="Amino_oxidase"/>
</dbReference>
<reference evidence="2 3" key="1">
    <citation type="submission" date="2018-10" db="EMBL/GenBank/DDBJ databases">
        <title>Sequencing the genomes of 1000 actinobacteria strains.</title>
        <authorList>
            <person name="Klenk H.-P."/>
        </authorList>
    </citation>
    <scope>NUCLEOTIDE SEQUENCE [LARGE SCALE GENOMIC DNA]</scope>
    <source>
        <strain evidence="2 3">DSM 44343</strain>
    </source>
</reference>
<dbReference type="OrthoDB" id="8845488at2"/>
<dbReference type="InterPro" id="IPR050464">
    <property type="entry name" value="Zeta_carotene_desat/Oxidored"/>
</dbReference>
<dbReference type="Gene3D" id="3.50.50.60">
    <property type="entry name" value="FAD/NAD(P)-binding domain"/>
    <property type="match status" value="1"/>
</dbReference>
<dbReference type="PANTHER" id="PTHR42923:SF46">
    <property type="entry name" value="AMINE OXIDASE"/>
    <property type="match status" value="1"/>
</dbReference>
<feature type="domain" description="Amine oxidase" evidence="1">
    <location>
        <begin position="53"/>
        <end position="552"/>
    </location>
</feature>
<dbReference type="SUPFAM" id="SSF51905">
    <property type="entry name" value="FAD/NAD(P)-binding domain"/>
    <property type="match status" value="1"/>
</dbReference>
<protein>
    <submittedName>
        <fullName evidence="2">Uncharacterized protein with NAD-binding domain and iron-sulfur cluster</fullName>
    </submittedName>
</protein>
<dbReference type="PANTHER" id="PTHR42923">
    <property type="entry name" value="PROTOPORPHYRINOGEN OXIDASE"/>
    <property type="match status" value="1"/>
</dbReference>
<comment type="caution">
    <text evidence="2">The sequence shown here is derived from an EMBL/GenBank/DDBJ whole genome shotgun (WGS) entry which is preliminary data.</text>
</comment>
<dbReference type="InterPro" id="IPR006311">
    <property type="entry name" value="TAT_signal"/>
</dbReference>
<evidence type="ECO:0000259" key="1">
    <source>
        <dbReference type="Pfam" id="PF01593"/>
    </source>
</evidence>
<accession>A0A495K7V6</accession>
<dbReference type="AlphaFoldDB" id="A0A495K7V6"/>
<dbReference type="Proteomes" id="UP000274762">
    <property type="component" value="Unassembled WGS sequence"/>
</dbReference>
<dbReference type="PROSITE" id="PS51318">
    <property type="entry name" value="TAT"/>
    <property type="match status" value="1"/>
</dbReference>